<evidence type="ECO:0000313" key="4">
    <source>
        <dbReference type="EMBL" id="TDH66328.1"/>
    </source>
</evidence>
<dbReference type="KEGG" id="blac:94350550"/>
<comment type="caution">
    <text evidence="4">The sequence shown here is derived from an EMBL/GenBank/DDBJ whole genome shotgun (WGS) entry which is preliminary data.</text>
</comment>
<name>A0A976IBU5_BRELC</name>
<keyword evidence="5" id="KW-1185">Reference proteome</keyword>
<evidence type="ECO:0000256" key="1">
    <source>
        <dbReference type="SAM" id="MobiDB-lite"/>
    </source>
</evidence>
<keyword evidence="2" id="KW-0472">Membrane</keyword>
<feature type="signal peptide" evidence="3">
    <location>
        <begin position="1"/>
        <end position="23"/>
    </location>
</feature>
<feature type="compositionally biased region" description="Polar residues" evidence="1">
    <location>
        <begin position="392"/>
        <end position="410"/>
    </location>
</feature>
<dbReference type="EMBL" id="SHOA02000008">
    <property type="protein sequence ID" value="TDH66328.1"/>
    <property type="molecule type" value="Genomic_DNA"/>
</dbReference>
<proteinExistence type="predicted"/>
<sequence length="451" mass="48621">MKGRRRALLRAHAFVSLARLVMASDTSKFCSSIVSCLKDGSATCDTKTGTCPPCIYTLDSTHTCWEKDNSTNTCPFTGVRYDCCTSDRHILQYSISYKAMPDSWSVQTFSLNSSETSTTSSSSAGVNDPTSSIPLSPVISAETSSSISVGGLSPELVTYGAIGLGLVLIIVVIISIICFRRCKLRQRREKNVLDTANARGNYDVSDKRMRGLSKRDSGFSGPYNNILDTSKVSYAASSVSLGFSGHSKGSRPEPTDSSSHVSTKVSSRSFDGILAESAQSPAVLGGSVCGSHKSGSCRVLGSAALGGYGDFSNVNEYVQQDVSSRCSSKPNVFGEYLRMKEEMQYDEPDRVSLDGPSGVSFSDTISDLDSGKYSFHSVQGISRPPQRLVDQNGRSSIADSITDSEYAEQSLSRDESDCGSEMSFNDEKYSFSSIDSLNDSQVRESKREVEI</sequence>
<evidence type="ECO:0000313" key="5">
    <source>
        <dbReference type="Proteomes" id="UP000294530"/>
    </source>
</evidence>
<feature type="transmembrane region" description="Helical" evidence="2">
    <location>
        <begin position="156"/>
        <end position="179"/>
    </location>
</feature>
<feature type="chain" id="PRO_5037478635" evidence="3">
    <location>
        <begin position="24"/>
        <end position="451"/>
    </location>
</feature>
<protein>
    <submittedName>
        <fullName evidence="4">Uncharacterized protein</fullName>
    </submittedName>
</protein>
<organism evidence="4 5">
    <name type="scientific">Bremia lactucae</name>
    <name type="common">Lettuce downy mildew</name>
    <dbReference type="NCBI Taxonomy" id="4779"/>
    <lineage>
        <taxon>Eukaryota</taxon>
        <taxon>Sar</taxon>
        <taxon>Stramenopiles</taxon>
        <taxon>Oomycota</taxon>
        <taxon>Peronosporomycetes</taxon>
        <taxon>Peronosporales</taxon>
        <taxon>Peronosporaceae</taxon>
        <taxon>Bremia</taxon>
    </lineage>
</organism>
<keyword evidence="3" id="KW-0732">Signal</keyword>
<reference evidence="4 5" key="1">
    <citation type="journal article" date="2021" name="Genome Biol.">
        <title>AFLAP: assembly-free linkage analysis pipeline using k-mers from genome sequencing data.</title>
        <authorList>
            <person name="Fletcher K."/>
            <person name="Zhang L."/>
            <person name="Gil J."/>
            <person name="Han R."/>
            <person name="Cavanaugh K."/>
            <person name="Michelmore R."/>
        </authorList>
    </citation>
    <scope>NUCLEOTIDE SEQUENCE [LARGE SCALE GENOMIC DNA]</scope>
    <source>
        <strain evidence="4 5">SF5</strain>
    </source>
</reference>
<dbReference type="GeneID" id="94350550"/>
<dbReference type="AlphaFoldDB" id="A0A976IBU5"/>
<evidence type="ECO:0000256" key="3">
    <source>
        <dbReference type="SAM" id="SignalP"/>
    </source>
</evidence>
<keyword evidence="2" id="KW-1133">Transmembrane helix</keyword>
<evidence type="ECO:0000256" key="2">
    <source>
        <dbReference type="SAM" id="Phobius"/>
    </source>
</evidence>
<dbReference type="OrthoDB" id="158917at2759"/>
<feature type="region of interest" description="Disordered" evidence="1">
    <location>
        <begin position="376"/>
        <end position="424"/>
    </location>
</feature>
<dbReference type="Proteomes" id="UP000294530">
    <property type="component" value="Unassembled WGS sequence"/>
</dbReference>
<keyword evidence="2" id="KW-0812">Transmembrane</keyword>
<dbReference type="RefSeq" id="XP_067815827.1">
    <property type="nucleotide sequence ID" value="XM_067964879.1"/>
</dbReference>
<gene>
    <name evidence="4" type="ORF">CCR75_006812</name>
</gene>
<accession>A0A976IBU5</accession>